<reference evidence="2 3" key="1">
    <citation type="submission" date="2018-05" db="EMBL/GenBank/DDBJ databases">
        <title>Draft genome of Methanospirillum lacunae Ki8-1.</title>
        <authorList>
            <person name="Dueholm M.S."/>
            <person name="Nielsen P.H."/>
            <person name="Bakmann L.F."/>
            <person name="Otzen D.E."/>
        </authorList>
    </citation>
    <scope>NUCLEOTIDE SEQUENCE [LARGE SCALE GENOMIC DNA]</scope>
    <source>
        <strain evidence="2 3">Ki8-1</strain>
    </source>
</reference>
<evidence type="ECO:0000313" key="3">
    <source>
        <dbReference type="Proteomes" id="UP000245657"/>
    </source>
</evidence>
<name>A0A2V2N332_9EURY</name>
<dbReference type="RefSeq" id="WP_109969432.1">
    <property type="nucleotide sequence ID" value="NZ_CP176093.1"/>
</dbReference>
<accession>A0A2V2N332</accession>
<dbReference type="Proteomes" id="UP000245657">
    <property type="component" value="Unassembled WGS sequence"/>
</dbReference>
<protein>
    <submittedName>
        <fullName evidence="2">Uncharacterized protein</fullName>
    </submittedName>
</protein>
<evidence type="ECO:0000256" key="1">
    <source>
        <dbReference type="SAM" id="Phobius"/>
    </source>
</evidence>
<proteinExistence type="predicted"/>
<evidence type="ECO:0000313" key="2">
    <source>
        <dbReference type="EMBL" id="PWR70938.1"/>
    </source>
</evidence>
<keyword evidence="1" id="KW-0812">Transmembrane</keyword>
<sequence>MNALNPFHKSRIFFPGLIYLGVFIFCIGLIQPGSAAIFSQNGTEIPGAHLIETMNNATNLSPTPFPIQFFYNTHYGSCQAVIQYPDKFSTNHTDIQVEYDDLFKVQKIHPVQ</sequence>
<keyword evidence="3" id="KW-1185">Reference proteome</keyword>
<dbReference type="EMBL" id="QGMY01000009">
    <property type="protein sequence ID" value="PWR70938.1"/>
    <property type="molecule type" value="Genomic_DNA"/>
</dbReference>
<keyword evidence="1" id="KW-1133">Transmembrane helix</keyword>
<organism evidence="2 3">
    <name type="scientific">Methanospirillum lacunae</name>
    <dbReference type="NCBI Taxonomy" id="668570"/>
    <lineage>
        <taxon>Archaea</taxon>
        <taxon>Methanobacteriati</taxon>
        <taxon>Methanobacteriota</taxon>
        <taxon>Stenosarchaea group</taxon>
        <taxon>Methanomicrobia</taxon>
        <taxon>Methanomicrobiales</taxon>
        <taxon>Methanospirillaceae</taxon>
        <taxon>Methanospirillum</taxon>
    </lineage>
</organism>
<dbReference type="GeneID" id="97547292"/>
<dbReference type="AlphaFoldDB" id="A0A2V2N332"/>
<comment type="caution">
    <text evidence="2">The sequence shown here is derived from an EMBL/GenBank/DDBJ whole genome shotgun (WGS) entry which is preliminary data.</text>
</comment>
<feature type="transmembrane region" description="Helical" evidence="1">
    <location>
        <begin position="12"/>
        <end position="30"/>
    </location>
</feature>
<gene>
    <name evidence="2" type="ORF">DK846_13200</name>
</gene>
<keyword evidence="1" id="KW-0472">Membrane</keyword>
<dbReference type="OrthoDB" id="119198at2157"/>